<feature type="compositionally biased region" description="Low complexity" evidence="2">
    <location>
        <begin position="743"/>
        <end position="784"/>
    </location>
</feature>
<evidence type="ECO:0000256" key="2">
    <source>
        <dbReference type="SAM" id="MobiDB-lite"/>
    </source>
</evidence>
<dbReference type="EMBL" id="ML014125">
    <property type="protein sequence ID" value="RKP03306.1"/>
    <property type="molecule type" value="Genomic_DNA"/>
</dbReference>
<protein>
    <submittedName>
        <fullName evidence="3">Uncharacterized protein</fullName>
    </submittedName>
</protein>
<proteinExistence type="predicted"/>
<sequence length="793" mass="82273">MPLYQRKPPPPAISPSLAATLTSITRPPDTRDMTRGVLIRAHLAPEATTTTGLQPYRLDMLEALTHAMQHFPAAAAAAATATATAAAGAHVDPMESPPASPAFLPFAGTSHGVAGGGGGATMARRPSALVSRRGSMFQAATLAGMAAATTPAVPMAMAPASSSTAVLHVGSAAPVSGHGVPGRSRIRYRNKKAICDQEVQTNAEELIGLGEIQAFCGIFRQEAAMELAVLAAQNNDELHHERKARLESIGRHIDVLEDRNRDEETELRAQLAQRADMDLAELNAVCHRILVLAERKEDAIDEQLARTHQATMRRINHEMSDIASQVQSLSLLASQLSTMVPKSFVLSHPVAQTLVPAHQVVHDGLRALEEQKRTLRDLLTRKLALETKLRAMTAALPAIKPLARRHAAGDALAVPRFSRAGPRTLSSHGVAVPFHPGLSRPSTHPLASSATPRDSVARPPGGSDGGVGGGGHGASSQPPVAQRRPSVEPWPSTVAHDPSGPEVPSIRVDDGTMASGLGAAPETASPLDRASSAPGRHGPHSLSSATVAATATAQGAAAQGAAAPGPAAAATSGVTAAMLPEGGTKALARDTPADAAAGAGTGTSTNAVMTAAELKAMFDAQLGALRADHDARMAAQRTARSFVVQRWVAQFTTLKRFESDPARVRQVLRRQQQLAKLVAQQPRVRPPAGAGARAGLDAAYLPKPFQHRLIKPLDAKDGHSRTTSPRLLAADRVVAVTASAYGASRPATASPTASRPATASLTASLATSPTASPTASRPATATPLGTSRWTIDG</sequence>
<evidence type="ECO:0000313" key="4">
    <source>
        <dbReference type="Proteomes" id="UP000274922"/>
    </source>
</evidence>
<evidence type="ECO:0000313" key="3">
    <source>
        <dbReference type="EMBL" id="RKP03306.1"/>
    </source>
</evidence>
<name>A0A4P9XCW3_9FUNG</name>
<feature type="region of interest" description="Disordered" evidence="2">
    <location>
        <begin position="428"/>
        <end position="546"/>
    </location>
</feature>
<reference evidence="4" key="1">
    <citation type="journal article" date="2018" name="Nat. Microbiol.">
        <title>Leveraging single-cell genomics to expand the fungal tree of life.</title>
        <authorList>
            <person name="Ahrendt S.R."/>
            <person name="Quandt C.A."/>
            <person name="Ciobanu D."/>
            <person name="Clum A."/>
            <person name="Salamov A."/>
            <person name="Andreopoulos B."/>
            <person name="Cheng J.F."/>
            <person name="Woyke T."/>
            <person name="Pelin A."/>
            <person name="Henrissat B."/>
            <person name="Reynolds N.K."/>
            <person name="Benny G.L."/>
            <person name="Smith M.E."/>
            <person name="James T.Y."/>
            <person name="Grigoriev I.V."/>
        </authorList>
    </citation>
    <scope>NUCLEOTIDE SEQUENCE [LARGE SCALE GENOMIC DNA]</scope>
    <source>
        <strain evidence="4">ATCC 52028</strain>
    </source>
</reference>
<gene>
    <name evidence="3" type="ORF">CXG81DRAFT_24081</name>
</gene>
<feature type="compositionally biased region" description="Gly residues" evidence="2">
    <location>
        <begin position="462"/>
        <end position="473"/>
    </location>
</feature>
<feature type="compositionally biased region" description="Polar residues" evidence="2">
    <location>
        <begin position="440"/>
        <end position="452"/>
    </location>
</feature>
<feature type="coiled-coil region" evidence="1">
    <location>
        <begin position="246"/>
        <end position="273"/>
    </location>
</feature>
<keyword evidence="1" id="KW-0175">Coiled coil</keyword>
<evidence type="ECO:0000256" key="1">
    <source>
        <dbReference type="SAM" id="Coils"/>
    </source>
</evidence>
<keyword evidence="4" id="KW-1185">Reference proteome</keyword>
<accession>A0A4P9XCW3</accession>
<dbReference type="Proteomes" id="UP000274922">
    <property type="component" value="Unassembled WGS sequence"/>
</dbReference>
<feature type="region of interest" description="Disordered" evidence="2">
    <location>
        <begin position="742"/>
        <end position="793"/>
    </location>
</feature>
<organism evidence="3 4">
    <name type="scientific">Caulochytrium protostelioides</name>
    <dbReference type="NCBI Taxonomy" id="1555241"/>
    <lineage>
        <taxon>Eukaryota</taxon>
        <taxon>Fungi</taxon>
        <taxon>Fungi incertae sedis</taxon>
        <taxon>Chytridiomycota</taxon>
        <taxon>Chytridiomycota incertae sedis</taxon>
        <taxon>Chytridiomycetes</taxon>
        <taxon>Caulochytriales</taxon>
        <taxon>Caulochytriaceae</taxon>
        <taxon>Caulochytrium</taxon>
    </lineage>
</organism>
<dbReference type="AlphaFoldDB" id="A0A4P9XCW3"/>